<dbReference type="Pfam" id="PF17757">
    <property type="entry name" value="UvrB_inter"/>
    <property type="match status" value="1"/>
</dbReference>
<evidence type="ECO:0000259" key="11">
    <source>
        <dbReference type="PROSITE" id="PS51194"/>
    </source>
</evidence>
<reference evidence="12 13" key="1">
    <citation type="submission" date="2019-02" db="EMBL/GenBank/DDBJ databases">
        <title>Deep-cultivation of Planctomycetes and their phenomic and genomic characterization uncovers novel biology.</title>
        <authorList>
            <person name="Wiegand S."/>
            <person name="Jogler M."/>
            <person name="Boedeker C."/>
            <person name="Pinto D."/>
            <person name="Vollmers J."/>
            <person name="Rivas-Marin E."/>
            <person name="Kohn T."/>
            <person name="Peeters S.H."/>
            <person name="Heuer A."/>
            <person name="Rast P."/>
            <person name="Oberbeckmann S."/>
            <person name="Bunk B."/>
            <person name="Jeske O."/>
            <person name="Meyerdierks A."/>
            <person name="Storesund J.E."/>
            <person name="Kallscheuer N."/>
            <person name="Luecker S."/>
            <person name="Lage O.M."/>
            <person name="Pohl T."/>
            <person name="Merkel B.J."/>
            <person name="Hornburger P."/>
            <person name="Mueller R.-W."/>
            <person name="Bruemmer F."/>
            <person name="Labrenz M."/>
            <person name="Spormann A.M."/>
            <person name="Op den Camp H."/>
            <person name="Overmann J."/>
            <person name="Amann R."/>
            <person name="Jetten M.S.M."/>
            <person name="Mascher T."/>
            <person name="Medema M.H."/>
            <person name="Devos D.P."/>
            <person name="Kaster A.-K."/>
            <person name="Ovreas L."/>
            <person name="Rohde M."/>
            <person name="Galperin M.Y."/>
            <person name="Jogler C."/>
        </authorList>
    </citation>
    <scope>NUCLEOTIDE SEQUENCE [LARGE SCALE GENOMIC DNA]</scope>
    <source>
        <strain evidence="12 13">Pla110</strain>
    </source>
</reference>
<comment type="similarity">
    <text evidence="9">In the C-terminal section; belongs to the helicase family. RecG subfamily.</text>
</comment>
<evidence type="ECO:0000313" key="13">
    <source>
        <dbReference type="Proteomes" id="UP000317178"/>
    </source>
</evidence>
<dbReference type="SUPFAM" id="SSF143517">
    <property type="entry name" value="TRCF domain-like"/>
    <property type="match status" value="1"/>
</dbReference>
<dbReference type="InterPro" id="IPR003711">
    <property type="entry name" value="CarD-like/TRCF_RID"/>
</dbReference>
<proteinExistence type="inferred from homology"/>
<organism evidence="12 13">
    <name type="scientific">Polystyrenella longa</name>
    <dbReference type="NCBI Taxonomy" id="2528007"/>
    <lineage>
        <taxon>Bacteria</taxon>
        <taxon>Pseudomonadati</taxon>
        <taxon>Planctomycetota</taxon>
        <taxon>Planctomycetia</taxon>
        <taxon>Planctomycetales</taxon>
        <taxon>Planctomycetaceae</taxon>
        <taxon>Polystyrenella</taxon>
    </lineage>
</organism>
<dbReference type="GO" id="GO:0016787">
    <property type="term" value="F:hydrolase activity"/>
    <property type="evidence" value="ECO:0007669"/>
    <property type="project" value="UniProtKB-KW"/>
</dbReference>
<dbReference type="GO" id="GO:0005737">
    <property type="term" value="C:cytoplasm"/>
    <property type="evidence" value="ECO:0007669"/>
    <property type="project" value="UniProtKB-SubCell"/>
</dbReference>
<keyword evidence="6 9" id="KW-0067">ATP-binding</keyword>
<dbReference type="Gene3D" id="3.40.50.11180">
    <property type="match status" value="1"/>
</dbReference>
<keyword evidence="7 9" id="KW-0238">DNA-binding</keyword>
<dbReference type="InterPro" id="IPR014001">
    <property type="entry name" value="Helicase_ATP-bd"/>
</dbReference>
<dbReference type="Gene3D" id="3.30.2060.10">
    <property type="entry name" value="Penicillin-binding protein 1b domain"/>
    <property type="match status" value="1"/>
</dbReference>
<dbReference type="CDD" id="cd17991">
    <property type="entry name" value="DEXHc_TRCF"/>
    <property type="match status" value="1"/>
</dbReference>
<gene>
    <name evidence="12" type="primary">mfd_2</name>
    <name evidence="9" type="synonym">mfd</name>
    <name evidence="12" type="ORF">Pla110_34580</name>
</gene>
<evidence type="ECO:0000256" key="6">
    <source>
        <dbReference type="ARBA" id="ARBA00022840"/>
    </source>
</evidence>
<evidence type="ECO:0000256" key="7">
    <source>
        <dbReference type="ARBA" id="ARBA00023125"/>
    </source>
</evidence>
<evidence type="ECO:0000256" key="5">
    <source>
        <dbReference type="ARBA" id="ARBA00022806"/>
    </source>
</evidence>
<dbReference type="SMART" id="SM00490">
    <property type="entry name" value="HELICc"/>
    <property type="match status" value="1"/>
</dbReference>
<dbReference type="OrthoDB" id="9804325at2"/>
<dbReference type="SUPFAM" id="SSF52540">
    <property type="entry name" value="P-loop containing nucleoside triphosphate hydrolases"/>
    <property type="match status" value="4"/>
</dbReference>
<dbReference type="SMART" id="SM00487">
    <property type="entry name" value="DEXDc"/>
    <property type="match status" value="1"/>
</dbReference>
<dbReference type="GO" id="GO:0003678">
    <property type="term" value="F:DNA helicase activity"/>
    <property type="evidence" value="ECO:0007669"/>
    <property type="project" value="TreeGrafter"/>
</dbReference>
<keyword evidence="4 9" id="KW-0378">Hydrolase</keyword>
<feature type="domain" description="Helicase C-terminal" evidence="11">
    <location>
        <begin position="758"/>
        <end position="912"/>
    </location>
</feature>
<dbReference type="PANTHER" id="PTHR47964">
    <property type="entry name" value="ATP-DEPENDENT DNA HELICASE HOMOLOG RECG, CHLOROPLASTIC"/>
    <property type="match status" value="1"/>
</dbReference>
<dbReference type="PROSITE" id="PS51192">
    <property type="entry name" value="HELICASE_ATP_BIND_1"/>
    <property type="match status" value="1"/>
</dbReference>
<comment type="similarity">
    <text evidence="9">In the N-terminal section; belongs to the UvrB family.</text>
</comment>
<keyword evidence="13" id="KW-1185">Reference proteome</keyword>
<dbReference type="GO" id="GO:0000716">
    <property type="term" value="P:transcription-coupled nucleotide-excision repair, DNA damage recognition"/>
    <property type="evidence" value="ECO:0007669"/>
    <property type="project" value="UniProtKB-UniRule"/>
</dbReference>
<dbReference type="SMART" id="SM01058">
    <property type="entry name" value="CarD_TRCF"/>
    <property type="match status" value="1"/>
</dbReference>
<dbReference type="NCBIfam" id="TIGR00580">
    <property type="entry name" value="mfd"/>
    <property type="match status" value="1"/>
</dbReference>
<dbReference type="AlphaFoldDB" id="A0A518CR75"/>
<dbReference type="Pfam" id="PF00270">
    <property type="entry name" value="DEAD"/>
    <property type="match status" value="1"/>
</dbReference>
<sequence>MSQMTTRQELSQLVPLIQDTPNFTDVVAALHQGNSGAIDGAWGSSSALSAAALSKECQGTLLVVLPRLNEVDDFALDLAGFVNATPFIFPAWESSPAEHDVTDSIFGGRLRLLRQLEDQSPSLVVTSLTALIQPVPSRETRQAGTCTLSVGDDLDLDPFLNWLVEQGFLRVAAITAPGEFSLHGGILDIYPADTVEPLRVELFGDEIESIRAFDPETQRKTEDLPSASFTLIKPLQTEQSESAESQKDKSSVRPASILEGSLFDSLPEKSWVVFVELEDAISEARHYLTRLDDPRGLFSVEATLERATSSPSVTIARISADSYETSCHLQVESIERFGGPRSEVLLELASITDKTERVLIACHNEGEQERLTELLEESELTFGQGITLCLGRIQHGFRLVRNRLIVLSDHELFGRSDLHRGKQKRRWESRAIDSFLDLKEGDLVVHLANGIGRFRGIHQLDKEGQVEEHLQLEFRDNVKVYVPVSLIHLVQKYVGSAKVSPKLSKLGTTSWNRKKEQVTQAVTDLASDMLRMQALRTNQTGFEFPPDSHYQKEFEALFPYEETPDQLTSIVEVKHDMRSPQPMDRLICGDVGYGKTEIAMRAAFKAIDAGKQVAMLVPTTVLAEQHFRSFSERMAEFPVTLEVISRFRTKRQQRDILERLARGQVDMIIGTHRLVQKDVRIKNLGLIIVDEEQRFGVEHKEMLKQLRLAVDVLTLSATPIPRTLHMSLLGIRDISNLTTPPPDRQAIETRISRFDPELIRSAIVRELNRGGQVYFVHNRVKDIHTIADRLLSIVPEARIGIGHGQMKGDELEEVMLDFVNHKIDILLSTTIIESGVDIPNANTMFIHQAGNYGLADMHQLRGRVGRYKHRAYCYLLLEEGKILTTTSAKRLKAIEEYSELGAGFKIAMRDLEIRGAGNIIGTEQSGHIASVGYELYCQLLENAVRHIRNEPVREHRHVNIDLPVSAYLENSYIPPGRPKIEVYRKLSMVQTLEELEQLQEEIRDRFGPLTESTHRLFELKHLEVLARQWDIGSIYLEQRFAVFKYKHAIKIEQLKERHGRTFRVADRNTAYWVLSDRNLTEEALLQELKSVLQ</sequence>
<keyword evidence="1 9" id="KW-0963">Cytoplasm</keyword>
<dbReference type="InterPro" id="IPR027417">
    <property type="entry name" value="P-loop_NTPase"/>
</dbReference>
<dbReference type="HAMAP" id="MF_00969">
    <property type="entry name" value="TRCF"/>
    <property type="match status" value="1"/>
</dbReference>
<accession>A0A518CR75</accession>
<evidence type="ECO:0000256" key="3">
    <source>
        <dbReference type="ARBA" id="ARBA00022763"/>
    </source>
</evidence>
<keyword evidence="2 9" id="KW-0547">Nucleotide-binding</keyword>
<dbReference type="Proteomes" id="UP000317178">
    <property type="component" value="Chromosome"/>
</dbReference>
<keyword evidence="5" id="KW-0347">Helicase</keyword>
<dbReference type="PANTHER" id="PTHR47964:SF1">
    <property type="entry name" value="ATP-DEPENDENT DNA HELICASE HOMOLOG RECG, CHLOROPLASTIC"/>
    <property type="match status" value="1"/>
</dbReference>
<dbReference type="Gene3D" id="3.90.1150.50">
    <property type="entry name" value="Transcription-repair-coupling factor, D7 domain"/>
    <property type="match status" value="1"/>
</dbReference>
<evidence type="ECO:0000256" key="8">
    <source>
        <dbReference type="ARBA" id="ARBA00023204"/>
    </source>
</evidence>
<evidence type="ECO:0000256" key="4">
    <source>
        <dbReference type="ARBA" id="ARBA00022801"/>
    </source>
</evidence>
<evidence type="ECO:0000256" key="1">
    <source>
        <dbReference type="ARBA" id="ARBA00022490"/>
    </source>
</evidence>
<dbReference type="SMART" id="SM00982">
    <property type="entry name" value="TRCF"/>
    <property type="match status" value="1"/>
</dbReference>
<comment type="function">
    <text evidence="9">Couples transcription and DNA repair by recognizing RNA polymerase (RNAP) stalled at DNA lesions. Mediates ATP-dependent release of RNAP and its truncated transcript from the DNA, and recruitment of nucleotide excision repair machinery to the damaged site.</text>
</comment>
<dbReference type="GO" id="GO:0006355">
    <property type="term" value="P:regulation of DNA-templated transcription"/>
    <property type="evidence" value="ECO:0007669"/>
    <property type="project" value="UniProtKB-UniRule"/>
</dbReference>
<dbReference type="Pfam" id="PF03461">
    <property type="entry name" value="TRCF"/>
    <property type="match status" value="1"/>
</dbReference>
<evidence type="ECO:0000256" key="2">
    <source>
        <dbReference type="ARBA" id="ARBA00022741"/>
    </source>
</evidence>
<evidence type="ECO:0000313" key="12">
    <source>
        <dbReference type="EMBL" id="QDU81713.1"/>
    </source>
</evidence>
<keyword evidence="8 9" id="KW-0234">DNA repair</keyword>
<dbReference type="InterPro" id="IPR037235">
    <property type="entry name" value="TRCF-like_C_D7"/>
</dbReference>
<keyword evidence="3 9" id="KW-0227">DNA damage</keyword>
<dbReference type="InterPro" id="IPR041471">
    <property type="entry name" value="UvrB_inter"/>
</dbReference>
<dbReference type="InterPro" id="IPR011545">
    <property type="entry name" value="DEAD/DEAH_box_helicase_dom"/>
</dbReference>
<dbReference type="Gene3D" id="2.40.10.170">
    <property type="match status" value="1"/>
</dbReference>
<dbReference type="SUPFAM" id="SSF141259">
    <property type="entry name" value="CarD-like"/>
    <property type="match status" value="1"/>
</dbReference>
<dbReference type="Gene3D" id="3.40.50.300">
    <property type="entry name" value="P-loop containing nucleotide triphosphate hydrolases"/>
    <property type="match status" value="2"/>
</dbReference>
<dbReference type="InterPro" id="IPR036101">
    <property type="entry name" value="CarD-like/TRCF_RID_sf"/>
</dbReference>
<comment type="subcellular location">
    <subcellularLocation>
        <location evidence="9">Cytoplasm</location>
    </subcellularLocation>
</comment>
<name>A0A518CR75_9PLAN</name>
<dbReference type="InterPro" id="IPR005118">
    <property type="entry name" value="TRCF_C"/>
</dbReference>
<dbReference type="Pfam" id="PF02559">
    <property type="entry name" value="CarD_TRCF_RID"/>
    <property type="match status" value="1"/>
</dbReference>
<dbReference type="GO" id="GO:0003684">
    <property type="term" value="F:damaged DNA binding"/>
    <property type="evidence" value="ECO:0007669"/>
    <property type="project" value="InterPro"/>
</dbReference>
<dbReference type="GO" id="GO:0005524">
    <property type="term" value="F:ATP binding"/>
    <property type="evidence" value="ECO:0007669"/>
    <property type="project" value="UniProtKB-UniRule"/>
</dbReference>
<dbReference type="PROSITE" id="PS51194">
    <property type="entry name" value="HELICASE_CTER"/>
    <property type="match status" value="1"/>
</dbReference>
<protein>
    <recommendedName>
        <fullName evidence="9">Transcription-repair-coupling factor</fullName>
        <shortName evidence="9">TRCF</shortName>
        <ecNumber evidence="9">3.6.4.-</ecNumber>
    </recommendedName>
</protein>
<dbReference type="InterPro" id="IPR001650">
    <property type="entry name" value="Helicase_C-like"/>
</dbReference>
<dbReference type="EC" id="3.6.4.-" evidence="9"/>
<feature type="domain" description="Helicase ATP-binding" evidence="10">
    <location>
        <begin position="576"/>
        <end position="737"/>
    </location>
</feature>
<dbReference type="EMBL" id="CP036281">
    <property type="protein sequence ID" value="QDU81713.1"/>
    <property type="molecule type" value="Genomic_DNA"/>
</dbReference>
<evidence type="ECO:0000256" key="9">
    <source>
        <dbReference type="HAMAP-Rule" id="MF_00969"/>
    </source>
</evidence>
<dbReference type="InterPro" id="IPR047112">
    <property type="entry name" value="RecG/Mfd"/>
</dbReference>
<dbReference type="InterPro" id="IPR004576">
    <property type="entry name" value="Mfd"/>
</dbReference>
<dbReference type="KEGG" id="plon:Pla110_34580"/>
<evidence type="ECO:0000259" key="10">
    <source>
        <dbReference type="PROSITE" id="PS51192"/>
    </source>
</evidence>
<dbReference type="Pfam" id="PF00271">
    <property type="entry name" value="Helicase_C"/>
    <property type="match status" value="1"/>
</dbReference>